<feature type="transmembrane region" description="Helical" evidence="1">
    <location>
        <begin position="6"/>
        <end position="22"/>
    </location>
</feature>
<evidence type="ECO:0000256" key="1">
    <source>
        <dbReference type="SAM" id="Phobius"/>
    </source>
</evidence>
<name>A0A559JFB3_9BACL</name>
<feature type="transmembrane region" description="Helical" evidence="1">
    <location>
        <begin position="135"/>
        <end position="153"/>
    </location>
</feature>
<evidence type="ECO:0000313" key="2">
    <source>
        <dbReference type="EMBL" id="TVX98574.1"/>
    </source>
</evidence>
<comment type="caution">
    <text evidence="2">The sequence shown here is derived from an EMBL/GenBank/DDBJ whole genome shotgun (WGS) entry which is preliminary data.</text>
</comment>
<keyword evidence="1" id="KW-1133">Transmembrane helix</keyword>
<dbReference type="NCBIfam" id="NF041644">
    <property type="entry name" value="CBO0543_fam"/>
    <property type="match status" value="1"/>
</dbReference>
<dbReference type="OrthoDB" id="2664017at2"/>
<gene>
    <name evidence="2" type="ORF">FPZ49_34435</name>
</gene>
<organism evidence="2 3">
    <name type="scientific">Paenibacillus cremeus</name>
    <dbReference type="NCBI Taxonomy" id="2163881"/>
    <lineage>
        <taxon>Bacteria</taxon>
        <taxon>Bacillati</taxon>
        <taxon>Bacillota</taxon>
        <taxon>Bacilli</taxon>
        <taxon>Bacillales</taxon>
        <taxon>Paenibacillaceae</taxon>
        <taxon>Paenibacillus</taxon>
    </lineage>
</organism>
<dbReference type="AlphaFoldDB" id="A0A559JFB3"/>
<feature type="transmembrane region" description="Helical" evidence="1">
    <location>
        <begin position="69"/>
        <end position="88"/>
    </location>
</feature>
<dbReference type="RefSeq" id="WP_144855118.1">
    <property type="nucleotide sequence ID" value="NZ_VNJI01000091.1"/>
</dbReference>
<keyword evidence="1" id="KW-0472">Membrane</keyword>
<sequence length="162" mass="19272">MTIERFMLIAISAFSIATVFYIPKNKFRLALISFLAFQSITWAATIIFVQIGSIEYPVRVFMRATNSGFLHNFTFIPMIFTWFILLFPKKSTIIRKVLHYIIFISVIVWFIYFISVFTDLEKINKGTPFSFCIRLYISFLVYFIFCHLYVSWFSKKENLIQE</sequence>
<evidence type="ECO:0000313" key="3">
    <source>
        <dbReference type="Proteomes" id="UP000317036"/>
    </source>
</evidence>
<accession>A0A559JFB3</accession>
<keyword evidence="3" id="KW-1185">Reference proteome</keyword>
<keyword evidence="1" id="KW-0812">Transmembrane</keyword>
<feature type="transmembrane region" description="Helical" evidence="1">
    <location>
        <begin position="29"/>
        <end position="49"/>
    </location>
</feature>
<dbReference type="Proteomes" id="UP000317036">
    <property type="component" value="Unassembled WGS sequence"/>
</dbReference>
<protein>
    <submittedName>
        <fullName evidence="2">Uncharacterized protein</fullName>
    </submittedName>
</protein>
<proteinExistence type="predicted"/>
<feature type="transmembrane region" description="Helical" evidence="1">
    <location>
        <begin position="97"/>
        <end position="115"/>
    </location>
</feature>
<dbReference type="InterPro" id="IPR048147">
    <property type="entry name" value="CBO0543-like"/>
</dbReference>
<reference evidence="2 3" key="1">
    <citation type="submission" date="2019-07" db="EMBL/GenBank/DDBJ databases">
        <authorList>
            <person name="Kim J."/>
        </authorList>
    </citation>
    <scope>NUCLEOTIDE SEQUENCE [LARGE SCALE GENOMIC DNA]</scope>
    <source>
        <strain evidence="2 3">JC52</strain>
    </source>
</reference>
<dbReference type="EMBL" id="VNJI01000091">
    <property type="protein sequence ID" value="TVX98574.1"/>
    <property type="molecule type" value="Genomic_DNA"/>
</dbReference>